<sequence length="1068" mass="120425">MLALRDDSPSNSVLENIISGIFTDDSQTRQQYLSIVGLLYQAGINVALCAVAFLLFVFLRPKNARVYARRYKALASDERRPPKIGRGLFAWVPILWRADERFLLDTVDVDSVFFLRFLKLGMWLMGIFAFVGMCLIVPLNFTNGNNENVSGNLKEFALQWITLYHITKLKVFWLHAACAYLFSGIFFYFIWRECRHYIRVKQAHFSSPAYLRKLQSRTIMVTRLAPELQNDEALRRFMTERGSASEPAQVSVARKVGELQELINDHEKVVRKLERVLQKYLRSDIQKNPRPQIKLNGMAVDAIDHYAEEIESLEHTITQTRRETDTFTPTSVGFVSYASPTMAHNAMRSLKRVSPAQAMLSPHPKDVIWSNAQMARGKRRGRLWSARLISIGFCFVAFWPVAALTFIGDASNIQVLWPQTSSFFIKNSTLTTIWQTTFSPLVLALYYIAIPHVFRAISRYQGISTHTGVERSVLKKMYVFYFLSNIIVFTIIGLIVRAVFRRNSAVDVVSSMPADFIQALNQKAQFWTAYISLKGVNAMLEFAQLISLIMIFFKRYTRHLTPRELRDLTKPPEFDYSPVYSLYLWVFTISMLYSVYAPIAMPFAFLDFILAYWVYKYAVMYVYQTRYDTAGAMWRNVINRMIVSMVIFQVYLIGCLKVRIDDFVDRPDEMRSSRPIVYTLVPLPVITAAAGIWLHFWMNPRVNYMQHTADVESFEARKAAGSETNVEETLGDRFLHPIFSQPLPTPMVDKRLRHLLPRVYRGRSSALLDGKKGQLAFSGEGKVAPSIGNASTVFGSDAMELESVMDERDRRDFDGTATPAPFLYSRSAAINSERGPNGHVRNYSMDSNTTNGDVVEMANMGIQPHDVNVAHKSNSRANLLNNAQPLSSHSPEFADYDGNATVVGRSTSGSPEANAMMGSTIGAAGGLSMAGSFDAVALYGDAESRAASRATNNNNYPQGRGMVAPTYNNTAGDYGAPAPWYNDGFGTVPAPSYAAEGRYAAPRQPPAQGRRPAVIGQVQTMREQPPQMRSQVSDAFGNHIQQQQPNNANGYAYPNENDPTSRNAPRWE</sequence>
<dbReference type="Proteomes" id="UP000242474">
    <property type="component" value="Unassembled WGS sequence"/>
</dbReference>
<feature type="coiled-coil region" evidence="7">
    <location>
        <begin position="256"/>
        <end position="323"/>
    </location>
</feature>
<dbReference type="GO" id="GO:0005886">
    <property type="term" value="C:plasma membrane"/>
    <property type="evidence" value="ECO:0007669"/>
    <property type="project" value="TreeGrafter"/>
</dbReference>
<keyword evidence="5 9" id="KW-1133">Transmembrane helix</keyword>
<evidence type="ECO:0000256" key="5">
    <source>
        <dbReference type="ARBA" id="ARBA00022989"/>
    </source>
</evidence>
<proteinExistence type="inferred from homology"/>
<feature type="transmembrane region" description="Helical" evidence="9">
    <location>
        <begin position="384"/>
        <end position="407"/>
    </location>
</feature>
<evidence type="ECO:0000256" key="8">
    <source>
        <dbReference type="SAM" id="MobiDB-lite"/>
    </source>
</evidence>
<gene>
    <name evidence="13" type="ORF">COEREDRAFT_83385</name>
</gene>
<keyword evidence="14" id="KW-1185">Reference proteome</keyword>
<feature type="compositionally biased region" description="Polar residues" evidence="8">
    <location>
        <begin position="1020"/>
        <end position="1049"/>
    </location>
</feature>
<name>A0A2G5B3L5_COERN</name>
<feature type="transmembrane region" description="Helical" evidence="9">
    <location>
        <begin position="172"/>
        <end position="191"/>
    </location>
</feature>
<keyword evidence="7" id="KW-0175">Coiled coil</keyword>
<reference evidence="13 14" key="1">
    <citation type="journal article" date="2015" name="Genome Biol. Evol.">
        <title>Phylogenomic analyses indicate that early fungi evolved digesting cell walls of algal ancestors of land plants.</title>
        <authorList>
            <person name="Chang Y."/>
            <person name="Wang S."/>
            <person name="Sekimoto S."/>
            <person name="Aerts A.L."/>
            <person name="Choi C."/>
            <person name="Clum A."/>
            <person name="LaButti K.M."/>
            <person name="Lindquist E.A."/>
            <person name="Yee Ngan C."/>
            <person name="Ohm R.A."/>
            <person name="Salamov A.A."/>
            <person name="Grigoriev I.V."/>
            <person name="Spatafora J.W."/>
            <person name="Berbee M.L."/>
        </authorList>
    </citation>
    <scope>NUCLEOTIDE SEQUENCE [LARGE SCALE GENOMIC DNA]</scope>
    <source>
        <strain evidence="13 14">NRRL 1564</strain>
    </source>
</reference>
<dbReference type="InterPro" id="IPR003864">
    <property type="entry name" value="CSC1/OSCA1-like_7TM"/>
</dbReference>
<feature type="transmembrane region" description="Helical" evidence="9">
    <location>
        <begin position="535"/>
        <end position="553"/>
    </location>
</feature>
<dbReference type="InterPro" id="IPR032880">
    <property type="entry name" value="CSC1/OSCA1-like_N"/>
</dbReference>
<keyword evidence="6 9" id="KW-0472">Membrane</keyword>
<protein>
    <submittedName>
        <fullName evidence="13">DUF221-domain-containing protein</fullName>
    </submittedName>
</protein>
<evidence type="ECO:0000256" key="3">
    <source>
        <dbReference type="ARBA" id="ARBA00022448"/>
    </source>
</evidence>
<dbReference type="InterPro" id="IPR027815">
    <property type="entry name" value="CSC1/OSCA1-like_cyt"/>
</dbReference>
<comment type="similarity">
    <text evidence="2">Belongs to the CSC1 (TC 1.A.17) family.</text>
</comment>
<evidence type="ECO:0000259" key="11">
    <source>
        <dbReference type="Pfam" id="PF13967"/>
    </source>
</evidence>
<dbReference type="Pfam" id="PF02714">
    <property type="entry name" value="RSN1_7TM"/>
    <property type="match status" value="1"/>
</dbReference>
<dbReference type="InterPro" id="IPR045122">
    <property type="entry name" value="Csc1-like"/>
</dbReference>
<keyword evidence="3" id="KW-0813">Transport</keyword>
<dbReference type="STRING" id="763665.A0A2G5B3L5"/>
<feature type="compositionally biased region" description="Polar residues" evidence="8">
    <location>
        <begin position="1057"/>
        <end position="1068"/>
    </location>
</feature>
<evidence type="ECO:0000256" key="9">
    <source>
        <dbReference type="SAM" id="Phobius"/>
    </source>
</evidence>
<feature type="transmembrane region" description="Helical" evidence="9">
    <location>
        <begin position="38"/>
        <end position="59"/>
    </location>
</feature>
<feature type="transmembrane region" description="Helical" evidence="9">
    <location>
        <begin position="637"/>
        <end position="656"/>
    </location>
</feature>
<comment type="subcellular location">
    <subcellularLocation>
        <location evidence="1">Membrane</location>
        <topology evidence="1">Multi-pass membrane protein</topology>
    </subcellularLocation>
</comment>
<feature type="domain" description="CSC1/OSCA1-like N-terminal transmembrane" evidence="11">
    <location>
        <begin position="38"/>
        <end position="193"/>
    </location>
</feature>
<dbReference type="GO" id="GO:0005227">
    <property type="term" value="F:calcium-activated cation channel activity"/>
    <property type="evidence" value="ECO:0007669"/>
    <property type="project" value="InterPro"/>
</dbReference>
<dbReference type="PANTHER" id="PTHR13018:SF149">
    <property type="entry name" value="DOMAIN PROTEIN, PUTATIVE (AFU_ORTHOLOGUE AFUA_3G11660)-RELATED"/>
    <property type="match status" value="1"/>
</dbReference>
<dbReference type="OrthoDB" id="2150324at2759"/>
<organism evidence="13 14">
    <name type="scientific">Coemansia reversa (strain ATCC 12441 / NRRL 1564)</name>
    <dbReference type="NCBI Taxonomy" id="763665"/>
    <lineage>
        <taxon>Eukaryota</taxon>
        <taxon>Fungi</taxon>
        <taxon>Fungi incertae sedis</taxon>
        <taxon>Zoopagomycota</taxon>
        <taxon>Kickxellomycotina</taxon>
        <taxon>Kickxellomycetes</taxon>
        <taxon>Kickxellales</taxon>
        <taxon>Kickxellaceae</taxon>
        <taxon>Coemansia</taxon>
    </lineage>
</organism>
<evidence type="ECO:0000313" key="14">
    <source>
        <dbReference type="Proteomes" id="UP000242474"/>
    </source>
</evidence>
<keyword evidence="4 9" id="KW-0812">Transmembrane</keyword>
<dbReference type="EMBL" id="KZ303531">
    <property type="protein sequence ID" value="PIA13585.1"/>
    <property type="molecule type" value="Genomic_DNA"/>
</dbReference>
<feature type="transmembrane region" description="Helical" evidence="9">
    <location>
        <begin position="676"/>
        <end position="698"/>
    </location>
</feature>
<feature type="transmembrane region" description="Helical" evidence="9">
    <location>
        <begin position="438"/>
        <end position="457"/>
    </location>
</feature>
<dbReference type="Pfam" id="PF14703">
    <property type="entry name" value="PHM7_cyt"/>
    <property type="match status" value="1"/>
</dbReference>
<accession>A0A2G5B3L5</accession>
<dbReference type="Pfam" id="PF13967">
    <property type="entry name" value="RSN1_TM"/>
    <property type="match status" value="1"/>
</dbReference>
<feature type="transmembrane region" description="Helical" evidence="9">
    <location>
        <begin position="478"/>
        <end position="500"/>
    </location>
</feature>
<evidence type="ECO:0000259" key="12">
    <source>
        <dbReference type="Pfam" id="PF14703"/>
    </source>
</evidence>
<feature type="transmembrane region" description="Helical" evidence="9">
    <location>
        <begin position="582"/>
        <end position="615"/>
    </location>
</feature>
<feature type="domain" description="CSC1/OSCA1-like 7TM region" evidence="10">
    <location>
        <begin position="385"/>
        <end position="655"/>
    </location>
</feature>
<evidence type="ECO:0000256" key="2">
    <source>
        <dbReference type="ARBA" id="ARBA00007779"/>
    </source>
</evidence>
<feature type="transmembrane region" description="Helical" evidence="9">
    <location>
        <begin position="120"/>
        <end position="141"/>
    </location>
</feature>
<evidence type="ECO:0000313" key="13">
    <source>
        <dbReference type="EMBL" id="PIA13585.1"/>
    </source>
</evidence>
<feature type="domain" description="CSC1/OSCA1-like cytosolic" evidence="12">
    <location>
        <begin position="216"/>
        <end position="371"/>
    </location>
</feature>
<feature type="region of interest" description="Disordered" evidence="8">
    <location>
        <begin position="1020"/>
        <end position="1068"/>
    </location>
</feature>
<dbReference type="AlphaFoldDB" id="A0A2G5B3L5"/>
<dbReference type="PANTHER" id="PTHR13018">
    <property type="entry name" value="PROBABLE MEMBRANE PROTEIN DUF221-RELATED"/>
    <property type="match status" value="1"/>
</dbReference>
<evidence type="ECO:0000256" key="4">
    <source>
        <dbReference type="ARBA" id="ARBA00022692"/>
    </source>
</evidence>
<evidence type="ECO:0000256" key="6">
    <source>
        <dbReference type="ARBA" id="ARBA00023136"/>
    </source>
</evidence>
<evidence type="ECO:0000256" key="7">
    <source>
        <dbReference type="SAM" id="Coils"/>
    </source>
</evidence>
<evidence type="ECO:0000256" key="1">
    <source>
        <dbReference type="ARBA" id="ARBA00004141"/>
    </source>
</evidence>
<evidence type="ECO:0000259" key="10">
    <source>
        <dbReference type="Pfam" id="PF02714"/>
    </source>
</evidence>